<keyword evidence="5 7" id="KW-0472">Membrane</keyword>
<dbReference type="InterPro" id="IPR007829">
    <property type="entry name" value="TM2"/>
</dbReference>
<evidence type="ECO:0000256" key="7">
    <source>
        <dbReference type="SAM" id="Phobius"/>
    </source>
</evidence>
<keyword evidence="4 7" id="KW-1133">Transmembrane helix</keyword>
<keyword evidence="6" id="KW-0325">Glycoprotein</keyword>
<name>A0A382KTA5_9ZZZZ</name>
<protein>
    <recommendedName>
        <fullName evidence="8">TM2 domain-containing protein</fullName>
    </recommendedName>
</protein>
<comment type="subcellular location">
    <subcellularLocation>
        <location evidence="1">Membrane</location>
        <topology evidence="1">Multi-pass membrane protein</topology>
    </subcellularLocation>
</comment>
<organism evidence="9">
    <name type="scientific">marine metagenome</name>
    <dbReference type="NCBI Taxonomy" id="408172"/>
    <lineage>
        <taxon>unclassified sequences</taxon>
        <taxon>metagenomes</taxon>
        <taxon>ecological metagenomes</taxon>
    </lineage>
</organism>
<dbReference type="Pfam" id="PF05154">
    <property type="entry name" value="TM2"/>
    <property type="match status" value="1"/>
</dbReference>
<gene>
    <name evidence="9" type="ORF">METZ01_LOCUS278901</name>
</gene>
<accession>A0A382KTA5</accession>
<keyword evidence="2 7" id="KW-0812">Transmembrane</keyword>
<dbReference type="AlphaFoldDB" id="A0A382KTA5"/>
<feature type="transmembrane region" description="Helical" evidence="7">
    <location>
        <begin position="59"/>
        <end position="81"/>
    </location>
</feature>
<evidence type="ECO:0000256" key="4">
    <source>
        <dbReference type="ARBA" id="ARBA00022989"/>
    </source>
</evidence>
<dbReference type="PANTHER" id="PTHR21016">
    <property type="entry name" value="BETA-AMYLOID BINDING PROTEIN-RELATED"/>
    <property type="match status" value="1"/>
</dbReference>
<dbReference type="InterPro" id="IPR050932">
    <property type="entry name" value="TM2D1-3-like"/>
</dbReference>
<reference evidence="9" key="1">
    <citation type="submission" date="2018-05" db="EMBL/GenBank/DDBJ databases">
        <authorList>
            <person name="Lanie J.A."/>
            <person name="Ng W.-L."/>
            <person name="Kazmierczak K.M."/>
            <person name="Andrzejewski T.M."/>
            <person name="Davidsen T.M."/>
            <person name="Wayne K.J."/>
            <person name="Tettelin H."/>
            <person name="Glass J.I."/>
            <person name="Rusch D."/>
            <person name="Podicherti R."/>
            <person name="Tsui H.-C.T."/>
            <person name="Winkler M.E."/>
        </authorList>
    </citation>
    <scope>NUCLEOTIDE SEQUENCE</scope>
</reference>
<proteinExistence type="predicted"/>
<dbReference type="GO" id="GO:0016020">
    <property type="term" value="C:membrane"/>
    <property type="evidence" value="ECO:0007669"/>
    <property type="project" value="UniProtKB-SubCell"/>
</dbReference>
<evidence type="ECO:0000256" key="5">
    <source>
        <dbReference type="ARBA" id="ARBA00023136"/>
    </source>
</evidence>
<evidence type="ECO:0000256" key="2">
    <source>
        <dbReference type="ARBA" id="ARBA00022692"/>
    </source>
</evidence>
<evidence type="ECO:0000259" key="8">
    <source>
        <dbReference type="Pfam" id="PF05154"/>
    </source>
</evidence>
<feature type="domain" description="TM2" evidence="8">
    <location>
        <begin position="30"/>
        <end position="78"/>
    </location>
</feature>
<dbReference type="PANTHER" id="PTHR21016:SF7">
    <property type="entry name" value="TM2 DOMAIN-CONTAINING PROTEIN 3"/>
    <property type="match status" value="1"/>
</dbReference>
<keyword evidence="3" id="KW-0732">Signal</keyword>
<feature type="non-terminal residue" evidence="9">
    <location>
        <position position="1"/>
    </location>
</feature>
<evidence type="ECO:0000256" key="6">
    <source>
        <dbReference type="ARBA" id="ARBA00023180"/>
    </source>
</evidence>
<feature type="transmembrane region" description="Helical" evidence="7">
    <location>
        <begin position="33"/>
        <end position="53"/>
    </location>
</feature>
<dbReference type="EMBL" id="UINC01081826">
    <property type="protein sequence ID" value="SVC26047.1"/>
    <property type="molecule type" value="Genomic_DNA"/>
</dbReference>
<sequence length="94" mass="9851">VVSETEKGFCPECGASYDNSSSTPGGGTSDKDFTTAVLLSFFLGGIGVDRFYLGFTGLGILKLLTLGGLGIWAIIDFILIVMRKVPDSQGRALA</sequence>
<evidence type="ECO:0000256" key="1">
    <source>
        <dbReference type="ARBA" id="ARBA00004141"/>
    </source>
</evidence>
<evidence type="ECO:0000256" key="3">
    <source>
        <dbReference type="ARBA" id="ARBA00022729"/>
    </source>
</evidence>
<evidence type="ECO:0000313" key="9">
    <source>
        <dbReference type="EMBL" id="SVC26047.1"/>
    </source>
</evidence>